<dbReference type="EMBL" id="QNRK01000001">
    <property type="protein sequence ID" value="RBP18349.1"/>
    <property type="molecule type" value="Genomic_DNA"/>
</dbReference>
<dbReference type="Proteomes" id="UP000253529">
    <property type="component" value="Unassembled WGS sequence"/>
</dbReference>
<keyword evidence="1" id="KW-0732">Signal</keyword>
<dbReference type="SUPFAM" id="SSF50346">
    <property type="entry name" value="PRC-barrel domain"/>
    <property type="match status" value="1"/>
</dbReference>
<evidence type="ECO:0000256" key="1">
    <source>
        <dbReference type="SAM" id="SignalP"/>
    </source>
</evidence>
<evidence type="ECO:0000313" key="4">
    <source>
        <dbReference type="Proteomes" id="UP000253529"/>
    </source>
</evidence>
<feature type="signal peptide" evidence="1">
    <location>
        <begin position="1"/>
        <end position="24"/>
    </location>
</feature>
<dbReference type="PANTHER" id="PTHR36505">
    <property type="entry name" value="BLR1072 PROTEIN"/>
    <property type="match status" value="1"/>
</dbReference>
<dbReference type="InterPro" id="IPR027275">
    <property type="entry name" value="PRC-brl_dom"/>
</dbReference>
<feature type="chain" id="PRO_5016768054" evidence="1">
    <location>
        <begin position="25"/>
        <end position="299"/>
    </location>
</feature>
<dbReference type="Gene3D" id="2.30.30.240">
    <property type="entry name" value="PRC-barrel domain"/>
    <property type="match status" value="1"/>
</dbReference>
<comment type="caution">
    <text evidence="3">The sequence shown here is derived from an EMBL/GenBank/DDBJ whole genome shotgun (WGS) entry which is preliminary data.</text>
</comment>
<keyword evidence="4" id="KW-1185">Reference proteome</keyword>
<reference evidence="3 4" key="1">
    <citation type="submission" date="2018-06" db="EMBL/GenBank/DDBJ databases">
        <title>Genomic Encyclopedia of Type Strains, Phase IV (KMG-IV): sequencing the most valuable type-strain genomes for metagenomic binning, comparative biology and taxonomic classification.</title>
        <authorList>
            <person name="Goeker M."/>
        </authorList>
    </citation>
    <scope>NUCLEOTIDE SEQUENCE [LARGE SCALE GENOMIC DNA]</scope>
    <source>
        <strain evidence="3 4">DSM 24875</strain>
    </source>
</reference>
<name>A0A366FXB9_9HYPH</name>
<dbReference type="RefSeq" id="WP_170152991.1">
    <property type="nucleotide sequence ID" value="NZ_QNRK01000001.1"/>
</dbReference>
<accession>A0A366FXB9</accession>
<dbReference type="PANTHER" id="PTHR36505:SF1">
    <property type="entry name" value="BLR1072 PROTEIN"/>
    <property type="match status" value="1"/>
</dbReference>
<proteinExistence type="predicted"/>
<dbReference type="InterPro" id="IPR011033">
    <property type="entry name" value="PRC_barrel-like_sf"/>
</dbReference>
<dbReference type="Pfam" id="PF05239">
    <property type="entry name" value="PRC"/>
    <property type="match status" value="1"/>
</dbReference>
<feature type="domain" description="PRC-barrel" evidence="2">
    <location>
        <begin position="184"/>
        <end position="244"/>
    </location>
</feature>
<sequence>MTRNLRLRPILACLCLFATGPLLAAPTAGTETANPPATGSAASPAGSADACRKDLKTFSQQMAKDGYWVAGEGYSLGYPMGAAGFGIYGGMISESGIQARSASAGPSDYNGRPGYEVRILMAAANILARHGLQRSCEDMLTATRGLYKIYLSDMRKDGSSPVDMPEWRQRQIAGAVAVTGSNVAFRSDELLGAEVRSPDGVALGSVDDLVLNPATGRLGYLVIARGGFFGFDETRIPIPWDHFKAAPNASLLVLDTTEGVLDAAPRVGKATFSVGASADSDSRKVDDYWRANLPVEVGP</sequence>
<gene>
    <name evidence="3" type="ORF">DFR50_101294</name>
</gene>
<protein>
    <submittedName>
        <fullName evidence="3">Sporulation protein YlmC with PRC-barrel domain</fullName>
    </submittedName>
</protein>
<evidence type="ECO:0000259" key="2">
    <source>
        <dbReference type="Pfam" id="PF05239"/>
    </source>
</evidence>
<organism evidence="3 4">
    <name type="scientific">Roseiarcus fermentans</name>
    <dbReference type="NCBI Taxonomy" id="1473586"/>
    <lineage>
        <taxon>Bacteria</taxon>
        <taxon>Pseudomonadati</taxon>
        <taxon>Pseudomonadota</taxon>
        <taxon>Alphaproteobacteria</taxon>
        <taxon>Hyphomicrobiales</taxon>
        <taxon>Roseiarcaceae</taxon>
        <taxon>Roseiarcus</taxon>
    </lineage>
</organism>
<dbReference type="AlphaFoldDB" id="A0A366FXB9"/>
<evidence type="ECO:0000313" key="3">
    <source>
        <dbReference type="EMBL" id="RBP18349.1"/>
    </source>
</evidence>